<gene>
    <name evidence="2" type="ORF">HMPREF0179_00043</name>
</gene>
<keyword evidence="3" id="KW-1185">Reference proteome</keyword>
<dbReference type="HOGENOM" id="CLU_102939_2_0_7"/>
<dbReference type="STRING" id="563192.HMPREF0179_00043"/>
<dbReference type="EMBL" id="ADCP02000002">
    <property type="protein sequence ID" value="EFV46128.1"/>
    <property type="molecule type" value="Genomic_DNA"/>
</dbReference>
<keyword evidence="2" id="KW-0449">Lipoprotein</keyword>
<organism evidence="2 3">
    <name type="scientific">Bilophila wadsworthia (strain 3_1_6)</name>
    <dbReference type="NCBI Taxonomy" id="563192"/>
    <lineage>
        <taxon>Bacteria</taxon>
        <taxon>Pseudomonadati</taxon>
        <taxon>Thermodesulfobacteriota</taxon>
        <taxon>Desulfovibrionia</taxon>
        <taxon>Desulfovibrionales</taxon>
        <taxon>Desulfovibrionaceae</taxon>
        <taxon>Bilophila</taxon>
    </lineage>
</organism>
<dbReference type="Pfam" id="PF12790">
    <property type="entry name" value="T6SS-SciN"/>
    <property type="match status" value="1"/>
</dbReference>
<keyword evidence="1" id="KW-0732">Signal</keyword>
<protein>
    <submittedName>
        <fullName evidence="2">Type VI secretion lipoprotein</fullName>
    </submittedName>
</protein>
<dbReference type="InterPro" id="IPR017734">
    <property type="entry name" value="T6SS_SciN"/>
</dbReference>
<dbReference type="eggNOG" id="COG3521">
    <property type="taxonomic scope" value="Bacteria"/>
</dbReference>
<comment type="caution">
    <text evidence="2">The sequence shown here is derived from an EMBL/GenBank/DDBJ whole genome shotgun (WGS) entry which is preliminary data.</text>
</comment>
<reference evidence="2 3" key="1">
    <citation type="submission" date="2010-10" db="EMBL/GenBank/DDBJ databases">
        <authorList>
            <consortium name="The Broad Institute Genome Sequencing Platform"/>
            <person name="Ward D."/>
            <person name="Earl A."/>
            <person name="Feldgarden M."/>
            <person name="Young S.K."/>
            <person name="Gargeya S."/>
            <person name="Zeng Q."/>
            <person name="Alvarado L."/>
            <person name="Berlin A."/>
            <person name="Bochicchio J."/>
            <person name="Chapman S.B."/>
            <person name="Chen Z."/>
            <person name="Freedman E."/>
            <person name="Gellesch M."/>
            <person name="Goldberg J."/>
            <person name="Griggs A."/>
            <person name="Gujja S."/>
            <person name="Heilman E."/>
            <person name="Heiman D."/>
            <person name="Howarth C."/>
            <person name="Mehta T."/>
            <person name="Neiman D."/>
            <person name="Pearson M."/>
            <person name="Roberts A."/>
            <person name="Saif S."/>
            <person name="Shea T."/>
            <person name="Shenoy N."/>
            <person name="Sisk P."/>
            <person name="Stolte C."/>
            <person name="Sykes S."/>
            <person name="White J."/>
            <person name="Yandava C."/>
            <person name="Allen-Vercoe E."/>
            <person name="Sibley C."/>
            <person name="Ambrose C.E."/>
            <person name="Strauss J."/>
            <person name="Daigneault M."/>
            <person name="Haas B."/>
            <person name="Nusbaum C."/>
            <person name="Birren B."/>
        </authorList>
    </citation>
    <scope>NUCLEOTIDE SEQUENCE [LARGE SCALE GENOMIC DNA]</scope>
    <source>
        <strain evidence="2 3">3_1_6</strain>
    </source>
</reference>
<dbReference type="Proteomes" id="UP000006034">
    <property type="component" value="Unassembled WGS sequence"/>
</dbReference>
<dbReference type="Gene3D" id="2.60.40.4150">
    <property type="entry name" value="Type VI secretion system, lipoprotein SciN"/>
    <property type="match status" value="1"/>
</dbReference>
<dbReference type="NCBIfam" id="TIGR03352">
    <property type="entry name" value="VI_chp_3"/>
    <property type="match status" value="1"/>
</dbReference>
<dbReference type="AlphaFoldDB" id="E5Y1I4"/>
<evidence type="ECO:0000313" key="2">
    <source>
        <dbReference type="EMBL" id="EFV46128.1"/>
    </source>
</evidence>
<evidence type="ECO:0000313" key="3">
    <source>
        <dbReference type="Proteomes" id="UP000006034"/>
    </source>
</evidence>
<dbReference type="InterPro" id="IPR038706">
    <property type="entry name" value="Type_VI_SciN-like_sf"/>
</dbReference>
<accession>E5Y1I4</accession>
<evidence type="ECO:0000256" key="1">
    <source>
        <dbReference type="SAM" id="SignalP"/>
    </source>
</evidence>
<dbReference type="OrthoDB" id="5454456at2"/>
<name>E5Y1I4_BILW3</name>
<feature type="chain" id="PRO_5003200599" evidence="1">
    <location>
        <begin position="25"/>
        <end position="198"/>
    </location>
</feature>
<reference evidence="2 3" key="2">
    <citation type="submission" date="2013-04" db="EMBL/GenBank/DDBJ databases">
        <title>The Genome Sequence of Bilophila wadsworthia 3_1_6.</title>
        <authorList>
            <consortium name="The Broad Institute Genomics Platform"/>
            <person name="Earl A."/>
            <person name="Ward D."/>
            <person name="Feldgarden M."/>
            <person name="Gevers D."/>
            <person name="Sibley C."/>
            <person name="Strauss J."/>
            <person name="Allen-Vercoe E."/>
            <person name="Walker B."/>
            <person name="Young S."/>
            <person name="Zeng Q."/>
            <person name="Gargeya S."/>
            <person name="Fitzgerald M."/>
            <person name="Haas B."/>
            <person name="Abouelleil A."/>
            <person name="Allen A.W."/>
            <person name="Alvarado L."/>
            <person name="Arachchi H.M."/>
            <person name="Berlin A.M."/>
            <person name="Chapman S.B."/>
            <person name="Gainer-Dewar J."/>
            <person name="Goldberg J."/>
            <person name="Griggs A."/>
            <person name="Gujja S."/>
            <person name="Hansen M."/>
            <person name="Howarth C."/>
            <person name="Imamovic A."/>
            <person name="Ireland A."/>
            <person name="Larimer J."/>
            <person name="McCowan C."/>
            <person name="Murphy C."/>
            <person name="Pearson M."/>
            <person name="Poon T.W."/>
            <person name="Priest M."/>
            <person name="Roberts A."/>
            <person name="Saif S."/>
            <person name="Shea T."/>
            <person name="Sisk P."/>
            <person name="Sykes S."/>
            <person name="Wortman J."/>
            <person name="Nusbaum C."/>
            <person name="Birren B."/>
        </authorList>
    </citation>
    <scope>NUCLEOTIDE SEQUENCE [LARGE SCALE GENOMIC DNA]</scope>
    <source>
        <strain evidence="2 3">3_1_6</strain>
    </source>
</reference>
<proteinExistence type="predicted"/>
<feature type="signal peptide" evidence="1">
    <location>
        <begin position="1"/>
        <end position="24"/>
    </location>
</feature>
<dbReference type="RefSeq" id="WP_005023900.1">
    <property type="nucleotide sequence ID" value="NZ_KE150239.1"/>
</dbReference>
<dbReference type="GeneID" id="78087156"/>
<sequence>MIRFLKFHIAVLLGVIALCSGCSAPEPPPPTPPENDVPWVYEPDAVVLRISADERLNEHEGEPSSLMLCVYELATREGVDKRLASPEGFAELLACGRFDDSVVTSRRLFSDPGQAQNLSLDREEGVRWIAVIAGYFHGTPAHSARVVAVPVRKIVEGWVPFFKDTRHEPAQTIIPIRLGPAELMGGEPPQTQAGRQSS</sequence>